<feature type="region of interest" description="Disordered" evidence="1">
    <location>
        <begin position="295"/>
        <end position="591"/>
    </location>
</feature>
<feature type="region of interest" description="Disordered" evidence="1">
    <location>
        <begin position="199"/>
        <end position="220"/>
    </location>
</feature>
<sequence length="609" mass="68204">MTNMNAMTDPKISSITGAASAGFRLSLVLNAVKMKMQNADSEIQHISKSISDFSLMLKQVGRTMQEGSVVATPLAIETVFDIKDQSERIFKEIKGMTELDQIKDEQGHLKEIDVGQKIVWCFKKNKVPYLLGQLEYLKLNLAIMLQILQLARDIAPAKPRPTERFMMQERAEIQNMIVLQHWSFEELKSLYQAAHSDNSRRESLNSLPEEPPPGYDDPASDVIRLAVTAPPPRPPKEELAQNGNGNLSLVHYQEQPLAQLDQSLHQALHKENQVLSAHVPDIVNHLLHEWTLPQYPDHKAHSDSRARDPDRKTKKYQTHLSDQEEDTTESEYDDSDASRPHGYYLEGAGPQPNKVKKGVRFRDQQAKVEDDVDEEERRPRRSSHRHIINSDEDSTDSELSSSPVATHRPALSRGHRQDSNMSSSNGSYAHGSYSSYDRNRRPYTGGPSAPRNSPPEKEAVRPGSSRTMPTIMHNQPWQNQAQQPHPQSPALRPPPPGHYNSGPPQPRMPPGPGGQYMPSMPSQQQAPFPYSPGASPVTPHGRYFPQQQQYSHQPRRDRDYKPRRGHSSRQGSDKAEKDKKAASSNIKKGIGIGAAAAGLMELLSGLDGI</sequence>
<reference evidence="2" key="1">
    <citation type="journal article" date="2023" name="Genome Biol. Evol.">
        <title>First Whole Genome Sequence and Flow Cytometry Genome Size Data for the Lichen-Forming Fungus Ramalina farinacea (Ascomycota).</title>
        <authorList>
            <person name="Llewellyn T."/>
            <person name="Mian S."/>
            <person name="Hill R."/>
            <person name="Leitch I.J."/>
            <person name="Gaya E."/>
        </authorList>
    </citation>
    <scope>NUCLEOTIDE SEQUENCE</scope>
    <source>
        <strain evidence="2">LIQ254RAFAR</strain>
    </source>
</reference>
<evidence type="ECO:0000313" key="2">
    <source>
        <dbReference type="EMBL" id="MDI1493598.1"/>
    </source>
</evidence>
<organism evidence="2 3">
    <name type="scientific">Ramalina farinacea</name>
    <dbReference type="NCBI Taxonomy" id="258253"/>
    <lineage>
        <taxon>Eukaryota</taxon>
        <taxon>Fungi</taxon>
        <taxon>Dikarya</taxon>
        <taxon>Ascomycota</taxon>
        <taxon>Pezizomycotina</taxon>
        <taxon>Lecanoromycetes</taxon>
        <taxon>OSLEUM clade</taxon>
        <taxon>Lecanoromycetidae</taxon>
        <taxon>Lecanorales</taxon>
        <taxon>Lecanorineae</taxon>
        <taxon>Ramalinaceae</taxon>
        <taxon>Ramalina</taxon>
    </lineage>
</organism>
<feature type="compositionally biased region" description="Basic and acidic residues" evidence="1">
    <location>
        <begin position="571"/>
        <end position="581"/>
    </location>
</feature>
<name>A0AA43QZ63_9LECA</name>
<feature type="compositionally biased region" description="Basic and acidic residues" evidence="1">
    <location>
        <begin position="296"/>
        <end position="311"/>
    </location>
</feature>
<gene>
    <name evidence="2" type="ORF">OHK93_005389</name>
</gene>
<feature type="compositionally biased region" description="Acidic residues" evidence="1">
    <location>
        <begin position="323"/>
        <end position="335"/>
    </location>
</feature>
<accession>A0AA43QZ63</accession>
<proteinExistence type="predicted"/>
<dbReference type="AlphaFoldDB" id="A0AA43QZ63"/>
<evidence type="ECO:0000313" key="3">
    <source>
        <dbReference type="Proteomes" id="UP001161017"/>
    </source>
</evidence>
<feature type="compositionally biased region" description="Polar residues" evidence="1">
    <location>
        <begin position="419"/>
        <end position="436"/>
    </location>
</feature>
<feature type="compositionally biased region" description="Polar residues" evidence="1">
    <location>
        <begin position="464"/>
        <end position="485"/>
    </location>
</feature>
<dbReference type="Proteomes" id="UP001161017">
    <property type="component" value="Unassembled WGS sequence"/>
</dbReference>
<feature type="compositionally biased region" description="Low complexity" evidence="1">
    <location>
        <begin position="582"/>
        <end position="591"/>
    </location>
</feature>
<feature type="compositionally biased region" description="Pro residues" evidence="1">
    <location>
        <begin position="491"/>
        <end position="512"/>
    </location>
</feature>
<comment type="caution">
    <text evidence="2">The sequence shown here is derived from an EMBL/GenBank/DDBJ whole genome shotgun (WGS) entry which is preliminary data.</text>
</comment>
<keyword evidence="3" id="KW-1185">Reference proteome</keyword>
<feature type="compositionally biased region" description="Basic and acidic residues" evidence="1">
    <location>
        <begin position="360"/>
        <end position="369"/>
    </location>
</feature>
<protein>
    <submittedName>
        <fullName evidence="2">Uncharacterized protein</fullName>
    </submittedName>
</protein>
<dbReference type="EMBL" id="JAPUFD010000029">
    <property type="protein sequence ID" value="MDI1493598.1"/>
    <property type="molecule type" value="Genomic_DNA"/>
</dbReference>
<evidence type="ECO:0000256" key="1">
    <source>
        <dbReference type="SAM" id="MobiDB-lite"/>
    </source>
</evidence>